<proteinExistence type="predicted"/>
<dbReference type="EMBL" id="HBUF01615712">
    <property type="protein sequence ID" value="CAG6779843.1"/>
    <property type="molecule type" value="Transcribed_RNA"/>
</dbReference>
<name>A0A8D9B753_9HEMI</name>
<protein>
    <submittedName>
        <fullName evidence="1">Uncharacterized protein</fullName>
    </submittedName>
</protein>
<sequence>MCTLMVLVLTGKPLLRTSNNKIGFYNKIRTCIKGRYIMYKRQKKLKKKLQMTIATRKKIFAQDFFSIRILLFNLKTNQTLQNGSRKNRHECCCPERQREDHHGHRCSWQVKDLHEHNIKTPASDMKIIQTKLPI</sequence>
<dbReference type="AlphaFoldDB" id="A0A8D9B753"/>
<reference evidence="1" key="1">
    <citation type="submission" date="2021-05" db="EMBL/GenBank/DDBJ databases">
        <authorList>
            <person name="Alioto T."/>
            <person name="Alioto T."/>
            <person name="Gomez Garrido J."/>
        </authorList>
    </citation>
    <scope>NUCLEOTIDE SEQUENCE</scope>
</reference>
<accession>A0A8D9B753</accession>
<evidence type="ECO:0000313" key="1">
    <source>
        <dbReference type="EMBL" id="CAG6779843.1"/>
    </source>
</evidence>
<organism evidence="1">
    <name type="scientific">Cacopsylla melanoneura</name>
    <dbReference type="NCBI Taxonomy" id="428564"/>
    <lineage>
        <taxon>Eukaryota</taxon>
        <taxon>Metazoa</taxon>
        <taxon>Ecdysozoa</taxon>
        <taxon>Arthropoda</taxon>
        <taxon>Hexapoda</taxon>
        <taxon>Insecta</taxon>
        <taxon>Pterygota</taxon>
        <taxon>Neoptera</taxon>
        <taxon>Paraneoptera</taxon>
        <taxon>Hemiptera</taxon>
        <taxon>Sternorrhyncha</taxon>
        <taxon>Psylloidea</taxon>
        <taxon>Psyllidae</taxon>
        <taxon>Psyllinae</taxon>
        <taxon>Cacopsylla</taxon>
    </lineage>
</organism>